<organism evidence="2 3">
    <name type="scientific">Paenibacillus wynnii</name>
    <dbReference type="NCBI Taxonomy" id="268407"/>
    <lineage>
        <taxon>Bacteria</taxon>
        <taxon>Bacillati</taxon>
        <taxon>Bacillota</taxon>
        <taxon>Bacilli</taxon>
        <taxon>Bacillales</taxon>
        <taxon>Paenibacillaceae</taxon>
        <taxon>Paenibacillus</taxon>
    </lineage>
</organism>
<dbReference type="Proteomes" id="UP000029734">
    <property type="component" value="Unassembled WGS sequence"/>
</dbReference>
<reference evidence="2 3" key="2">
    <citation type="submission" date="2014-10" db="EMBL/GenBank/DDBJ databases">
        <title>Comparative genomics of the Paenibacillus odorifer group.</title>
        <authorList>
            <person name="Tsai Y.-C."/>
            <person name="Martin N."/>
            <person name="Korlach J."/>
            <person name="Wiedmann M."/>
        </authorList>
    </citation>
    <scope>NUCLEOTIDE SEQUENCE [LARGE SCALE GENOMIC DNA]</scope>
    <source>
        <strain evidence="2 3">DSM 18334</strain>
    </source>
</reference>
<dbReference type="Pfam" id="PF14526">
    <property type="entry name" value="Cass2"/>
    <property type="match status" value="1"/>
</dbReference>
<dbReference type="PANTHER" id="PTHR36444">
    <property type="entry name" value="TRANSCRIPTIONAL REGULATOR PROTEIN YOBU-RELATED"/>
    <property type="match status" value="1"/>
</dbReference>
<evidence type="ECO:0000259" key="1">
    <source>
        <dbReference type="SMART" id="SM00871"/>
    </source>
</evidence>
<dbReference type="AlphaFoldDB" id="A0A098MDN9"/>
<gene>
    <name evidence="2" type="ORF">PWYN_13160</name>
</gene>
<dbReference type="EMBL" id="JQCR01000002">
    <property type="protein sequence ID" value="KGE20173.1"/>
    <property type="molecule type" value="Genomic_DNA"/>
</dbReference>
<evidence type="ECO:0000313" key="2">
    <source>
        <dbReference type="EMBL" id="KGE20173.1"/>
    </source>
</evidence>
<accession>A0A098MDN9</accession>
<sequence length="161" mass="18363">MTKLIVMKQMMTLSGISTRTTNTEEMGSNGRLPQLWEDYFQKNIGAQPEVVDPHLIYALYTDYESDATGAYTVLIGHELNNNGVQAKTQLKRAVVPESTYMVFTTRKGPGFEVVAEAWGVIWEYFNQPQEEERSYTGDFEVYDSRDLDPSNTEVKIYIAIK</sequence>
<name>A0A098MDN9_9BACL</name>
<dbReference type="Gene3D" id="3.20.80.10">
    <property type="entry name" value="Regulatory factor, effector binding domain"/>
    <property type="match status" value="1"/>
</dbReference>
<dbReference type="SUPFAM" id="SSF55136">
    <property type="entry name" value="Probable bacterial effector-binding domain"/>
    <property type="match status" value="1"/>
</dbReference>
<proteinExistence type="predicted"/>
<dbReference type="eggNOG" id="COG3708">
    <property type="taxonomic scope" value="Bacteria"/>
</dbReference>
<dbReference type="RefSeq" id="WP_036652160.1">
    <property type="nucleotide sequence ID" value="NZ_JQCR01000002.1"/>
</dbReference>
<dbReference type="OrthoDB" id="9801008at2"/>
<dbReference type="STRING" id="268407.PWYN_13160"/>
<dbReference type="SMART" id="SM00871">
    <property type="entry name" value="AraC_E_bind"/>
    <property type="match status" value="1"/>
</dbReference>
<dbReference type="InterPro" id="IPR011256">
    <property type="entry name" value="Reg_factor_effector_dom_sf"/>
</dbReference>
<reference evidence="2 3" key="1">
    <citation type="submission" date="2014-08" db="EMBL/GenBank/DDBJ databases">
        <authorList>
            <person name="den Bakker H.C."/>
        </authorList>
    </citation>
    <scope>NUCLEOTIDE SEQUENCE [LARGE SCALE GENOMIC DNA]</scope>
    <source>
        <strain evidence="2 3">DSM 18334</strain>
    </source>
</reference>
<dbReference type="PANTHER" id="PTHR36444:SF2">
    <property type="entry name" value="TRANSCRIPTIONAL REGULATOR PROTEIN YOBU-RELATED"/>
    <property type="match status" value="1"/>
</dbReference>
<dbReference type="InterPro" id="IPR053182">
    <property type="entry name" value="YobU-like_regulator"/>
</dbReference>
<protein>
    <submittedName>
        <fullName evidence="2">Transcriptional regulator</fullName>
    </submittedName>
</protein>
<comment type="caution">
    <text evidence="2">The sequence shown here is derived from an EMBL/GenBank/DDBJ whole genome shotgun (WGS) entry which is preliminary data.</text>
</comment>
<feature type="domain" description="AraC effector-binding" evidence="1">
    <location>
        <begin position="1"/>
        <end position="161"/>
    </location>
</feature>
<evidence type="ECO:0000313" key="3">
    <source>
        <dbReference type="Proteomes" id="UP000029734"/>
    </source>
</evidence>
<dbReference type="InterPro" id="IPR029441">
    <property type="entry name" value="Cass2"/>
</dbReference>
<dbReference type="InterPro" id="IPR010499">
    <property type="entry name" value="AraC_E-bd"/>
</dbReference>
<keyword evidence="3" id="KW-1185">Reference proteome</keyword>